<dbReference type="EMBL" id="KZ613905">
    <property type="protein sequence ID" value="PMD52457.1"/>
    <property type="molecule type" value="Genomic_DNA"/>
</dbReference>
<dbReference type="InParanoid" id="A0A2J6SNU5"/>
<name>A0A2J6SNU5_9HELO</name>
<sequence>MSREGPGRKTLILKERGIDPFCQNNPYNPRTVLILPLSLALYLPSLVLKSLSYQESYTSQSQAYTSKVLNPKEYKSISQISPYSYGW</sequence>
<dbReference type="RefSeq" id="XP_024729361.1">
    <property type="nucleotide sequence ID" value="XM_024881638.1"/>
</dbReference>
<accession>A0A2J6SNU5</accession>
<dbReference type="Proteomes" id="UP000235371">
    <property type="component" value="Unassembled WGS sequence"/>
</dbReference>
<proteinExistence type="predicted"/>
<reference evidence="1 2" key="1">
    <citation type="submission" date="2016-04" db="EMBL/GenBank/DDBJ databases">
        <title>A degradative enzymes factory behind the ericoid mycorrhizal symbiosis.</title>
        <authorList>
            <consortium name="DOE Joint Genome Institute"/>
            <person name="Martino E."/>
            <person name="Morin E."/>
            <person name="Grelet G."/>
            <person name="Kuo A."/>
            <person name="Kohler A."/>
            <person name="Daghino S."/>
            <person name="Barry K."/>
            <person name="Choi C."/>
            <person name="Cichocki N."/>
            <person name="Clum A."/>
            <person name="Copeland A."/>
            <person name="Hainaut M."/>
            <person name="Haridas S."/>
            <person name="Labutti K."/>
            <person name="Lindquist E."/>
            <person name="Lipzen A."/>
            <person name="Khouja H.-R."/>
            <person name="Murat C."/>
            <person name="Ohm R."/>
            <person name="Olson A."/>
            <person name="Spatafora J."/>
            <person name="Veneault-Fourrey C."/>
            <person name="Henrissat B."/>
            <person name="Grigoriev I."/>
            <person name="Martin F."/>
            <person name="Perotto S."/>
        </authorList>
    </citation>
    <scope>NUCLEOTIDE SEQUENCE [LARGE SCALE GENOMIC DNA]</scope>
    <source>
        <strain evidence="1 2">E</strain>
    </source>
</reference>
<gene>
    <name evidence="1" type="ORF">K444DRAFT_620103</name>
</gene>
<keyword evidence="2" id="KW-1185">Reference proteome</keyword>
<dbReference type="AlphaFoldDB" id="A0A2J6SNU5"/>
<evidence type="ECO:0000313" key="2">
    <source>
        <dbReference type="Proteomes" id="UP000235371"/>
    </source>
</evidence>
<dbReference type="GeneID" id="36589715"/>
<protein>
    <submittedName>
        <fullName evidence="1">Uncharacterized protein</fullName>
    </submittedName>
</protein>
<evidence type="ECO:0000313" key="1">
    <source>
        <dbReference type="EMBL" id="PMD52457.1"/>
    </source>
</evidence>
<organism evidence="1 2">
    <name type="scientific">Hyaloscypha bicolor E</name>
    <dbReference type="NCBI Taxonomy" id="1095630"/>
    <lineage>
        <taxon>Eukaryota</taxon>
        <taxon>Fungi</taxon>
        <taxon>Dikarya</taxon>
        <taxon>Ascomycota</taxon>
        <taxon>Pezizomycotina</taxon>
        <taxon>Leotiomycetes</taxon>
        <taxon>Helotiales</taxon>
        <taxon>Hyaloscyphaceae</taxon>
        <taxon>Hyaloscypha</taxon>
        <taxon>Hyaloscypha bicolor</taxon>
    </lineage>
</organism>